<keyword evidence="3" id="KW-0449">Lipoprotein</keyword>
<organism evidence="3 4">
    <name type="scientific">Belliella buryatensis</name>
    <dbReference type="NCBI Taxonomy" id="1500549"/>
    <lineage>
        <taxon>Bacteria</taxon>
        <taxon>Pseudomonadati</taxon>
        <taxon>Bacteroidota</taxon>
        <taxon>Cytophagia</taxon>
        <taxon>Cytophagales</taxon>
        <taxon>Cyclobacteriaceae</taxon>
        <taxon>Belliella</taxon>
    </lineage>
</organism>
<dbReference type="InterPro" id="IPR004564">
    <property type="entry name" value="OM_lipoprot_carrier_LolA-like"/>
</dbReference>
<dbReference type="PANTHER" id="PTHR35869">
    <property type="entry name" value="OUTER-MEMBRANE LIPOPROTEIN CARRIER PROTEIN"/>
    <property type="match status" value="1"/>
</dbReference>
<gene>
    <name evidence="3" type="ORF">SAMN06295967_10282</name>
</gene>
<evidence type="ECO:0000313" key="3">
    <source>
        <dbReference type="EMBL" id="SNS02051.1"/>
    </source>
</evidence>
<reference evidence="4" key="1">
    <citation type="submission" date="2017-06" db="EMBL/GenBank/DDBJ databases">
        <authorList>
            <person name="Varghese N."/>
            <person name="Submissions S."/>
        </authorList>
    </citation>
    <scope>NUCLEOTIDE SEQUENCE [LARGE SCALE GENOMIC DNA]</scope>
    <source>
        <strain evidence="4">5C</strain>
    </source>
</reference>
<dbReference type="SUPFAM" id="SSF89392">
    <property type="entry name" value="Prokaryotic lipoproteins and lipoprotein localization factors"/>
    <property type="match status" value="1"/>
</dbReference>
<keyword evidence="4" id="KW-1185">Reference proteome</keyword>
<dbReference type="Proteomes" id="UP000198480">
    <property type="component" value="Unassembled WGS sequence"/>
</dbReference>
<proteinExistence type="predicted"/>
<evidence type="ECO:0000256" key="1">
    <source>
        <dbReference type="ARBA" id="ARBA00022729"/>
    </source>
</evidence>
<dbReference type="AlphaFoldDB" id="A0A239B385"/>
<name>A0A239B385_9BACT</name>
<evidence type="ECO:0000256" key="2">
    <source>
        <dbReference type="SAM" id="SignalP"/>
    </source>
</evidence>
<dbReference type="CDD" id="cd16325">
    <property type="entry name" value="LolA"/>
    <property type="match status" value="1"/>
</dbReference>
<keyword evidence="1 2" id="KW-0732">Signal</keyword>
<feature type="signal peptide" evidence="2">
    <location>
        <begin position="1"/>
        <end position="23"/>
    </location>
</feature>
<dbReference type="PANTHER" id="PTHR35869:SF1">
    <property type="entry name" value="OUTER-MEMBRANE LIPOPROTEIN CARRIER PROTEIN"/>
    <property type="match status" value="1"/>
</dbReference>
<dbReference type="Pfam" id="PF03548">
    <property type="entry name" value="LolA"/>
    <property type="match status" value="1"/>
</dbReference>
<dbReference type="EMBL" id="FZOK01000002">
    <property type="protein sequence ID" value="SNS02051.1"/>
    <property type="molecule type" value="Genomic_DNA"/>
</dbReference>
<accession>A0A239B385</accession>
<dbReference type="Gene3D" id="2.50.20.10">
    <property type="entry name" value="Lipoprotein localisation LolA/LolB/LppX"/>
    <property type="match status" value="1"/>
</dbReference>
<feature type="chain" id="PRO_5012986360" evidence="2">
    <location>
        <begin position="24"/>
        <end position="221"/>
    </location>
</feature>
<protein>
    <submittedName>
        <fullName evidence="3">Outer membrane lipoprotein-sorting protein</fullName>
    </submittedName>
</protein>
<dbReference type="InterPro" id="IPR029046">
    <property type="entry name" value="LolA/LolB/LppX"/>
</dbReference>
<evidence type="ECO:0000313" key="4">
    <source>
        <dbReference type="Proteomes" id="UP000198480"/>
    </source>
</evidence>
<sequence>MIMYKKFAFIVLLTAGIAAGVFAQKDPKAKEVLDAVSQKYQSLSGMKATFEYAYSIAGESAPQVQIGEIAIKGDKYHLVLPEQGQEIFNNGRTVWTFINSGTYKEVTINNASDMEDELKPSSVYTIYKKGYNYKLLGEKTVNGNLIQEIELTAERSGEPFKKVILKVDKNKKDLLGWEITDDQGGVLKYSFKSVDTSIKLADDYFVFNPQKYGKVEIIDLR</sequence>